<sequence>MLSISNSLPSSLRTITLTLLTSIEPHLHIHILLAYVTF</sequence>
<reference evidence="1" key="1">
    <citation type="journal article" date="2021" name="Proc. Natl. Acad. Sci. U.S.A.">
        <title>A Catalog of Tens of Thousands of Viruses from Human Metagenomes Reveals Hidden Associations with Chronic Diseases.</title>
        <authorList>
            <person name="Tisza M.J."/>
            <person name="Buck C.B."/>
        </authorList>
    </citation>
    <scope>NUCLEOTIDE SEQUENCE</scope>
    <source>
        <strain evidence="1">CtxvK3</strain>
    </source>
</reference>
<dbReference type="EMBL" id="BK032591">
    <property type="protein sequence ID" value="DAF49992.1"/>
    <property type="molecule type" value="Genomic_DNA"/>
</dbReference>
<proteinExistence type="predicted"/>
<accession>A0A8S5SGD9</accession>
<evidence type="ECO:0000313" key="1">
    <source>
        <dbReference type="EMBL" id="DAF49992.1"/>
    </source>
</evidence>
<organism evidence="1">
    <name type="scientific">Siphoviridae sp. ctxvK3</name>
    <dbReference type="NCBI Taxonomy" id="2827975"/>
    <lineage>
        <taxon>Viruses</taxon>
        <taxon>Duplodnaviria</taxon>
        <taxon>Heunggongvirae</taxon>
        <taxon>Uroviricota</taxon>
        <taxon>Caudoviricetes</taxon>
    </lineage>
</organism>
<protein>
    <submittedName>
        <fullName evidence="1">Protein traI</fullName>
    </submittedName>
</protein>
<name>A0A8S5SGD9_9CAUD</name>